<organism evidence="1 2">
    <name type="scientific">Linum trigynum</name>
    <dbReference type="NCBI Taxonomy" id="586398"/>
    <lineage>
        <taxon>Eukaryota</taxon>
        <taxon>Viridiplantae</taxon>
        <taxon>Streptophyta</taxon>
        <taxon>Embryophyta</taxon>
        <taxon>Tracheophyta</taxon>
        <taxon>Spermatophyta</taxon>
        <taxon>Magnoliopsida</taxon>
        <taxon>eudicotyledons</taxon>
        <taxon>Gunneridae</taxon>
        <taxon>Pentapetalae</taxon>
        <taxon>rosids</taxon>
        <taxon>fabids</taxon>
        <taxon>Malpighiales</taxon>
        <taxon>Linaceae</taxon>
        <taxon>Linum</taxon>
    </lineage>
</organism>
<reference evidence="1 2" key="1">
    <citation type="submission" date="2024-04" db="EMBL/GenBank/DDBJ databases">
        <authorList>
            <person name="Fracassetti M."/>
        </authorList>
    </citation>
    <scope>NUCLEOTIDE SEQUENCE [LARGE SCALE GENOMIC DNA]</scope>
</reference>
<dbReference type="Proteomes" id="UP001497516">
    <property type="component" value="Chromosome 10"/>
</dbReference>
<gene>
    <name evidence="1" type="ORF">LTRI10_LOCUS7620</name>
</gene>
<name>A0AAV2CUV9_9ROSI</name>
<evidence type="ECO:0000313" key="1">
    <source>
        <dbReference type="EMBL" id="CAL1360168.1"/>
    </source>
</evidence>
<keyword evidence="2" id="KW-1185">Reference proteome</keyword>
<evidence type="ECO:0000313" key="2">
    <source>
        <dbReference type="Proteomes" id="UP001497516"/>
    </source>
</evidence>
<dbReference type="EMBL" id="OZ034814">
    <property type="protein sequence ID" value="CAL1360168.1"/>
    <property type="molecule type" value="Genomic_DNA"/>
</dbReference>
<protein>
    <submittedName>
        <fullName evidence="1">Uncharacterized protein</fullName>
    </submittedName>
</protein>
<sequence>MPPACFTNSAGDKKLPWQTHIILTSSPLPYLYRMPSTRLPFGPSPIVNTQGMSSMALVVPASLPLLSPEEEAPGLLWLFSWSGTAALVDFSVVGLGTEEHPGRFR</sequence>
<proteinExistence type="predicted"/>
<dbReference type="AlphaFoldDB" id="A0AAV2CUV9"/>
<accession>A0AAV2CUV9</accession>